<evidence type="ECO:0000259" key="6">
    <source>
        <dbReference type="Pfam" id="PF00361"/>
    </source>
</evidence>
<dbReference type="InterPro" id="IPR010096">
    <property type="entry name" value="NADH-Q_OxRdtase_suN/2"/>
</dbReference>
<dbReference type="GO" id="GO:0016020">
    <property type="term" value="C:membrane"/>
    <property type="evidence" value="ECO:0007669"/>
    <property type="project" value="UniProtKB-SubCell"/>
</dbReference>
<keyword evidence="3 5" id="KW-1133">Transmembrane helix</keyword>
<feature type="transmembrane region" description="Helical" evidence="5">
    <location>
        <begin position="41"/>
        <end position="63"/>
    </location>
</feature>
<gene>
    <name evidence="7" type="ORF">LCGC14_0157420</name>
</gene>
<dbReference type="InterPro" id="IPR001750">
    <property type="entry name" value="ND/Mrp_TM"/>
</dbReference>
<feature type="transmembrane region" description="Helical" evidence="5">
    <location>
        <begin position="12"/>
        <end position="34"/>
    </location>
</feature>
<evidence type="ECO:0000256" key="4">
    <source>
        <dbReference type="ARBA" id="ARBA00023136"/>
    </source>
</evidence>
<evidence type="ECO:0000313" key="7">
    <source>
        <dbReference type="EMBL" id="KKN97324.1"/>
    </source>
</evidence>
<evidence type="ECO:0000256" key="2">
    <source>
        <dbReference type="ARBA" id="ARBA00022692"/>
    </source>
</evidence>
<feature type="transmembrane region" description="Helical" evidence="5">
    <location>
        <begin position="445"/>
        <end position="464"/>
    </location>
</feature>
<feature type="transmembrane region" description="Helical" evidence="5">
    <location>
        <begin position="326"/>
        <end position="347"/>
    </location>
</feature>
<dbReference type="HAMAP" id="MF_00445">
    <property type="entry name" value="NDH1_NuoN_1"/>
    <property type="match status" value="1"/>
</dbReference>
<feature type="transmembrane region" description="Helical" evidence="5">
    <location>
        <begin position="203"/>
        <end position="228"/>
    </location>
</feature>
<dbReference type="EMBL" id="LAZR01000058">
    <property type="protein sequence ID" value="KKN97324.1"/>
    <property type="molecule type" value="Genomic_DNA"/>
</dbReference>
<evidence type="ECO:0000256" key="1">
    <source>
        <dbReference type="ARBA" id="ARBA00004141"/>
    </source>
</evidence>
<dbReference type="GO" id="GO:0008137">
    <property type="term" value="F:NADH dehydrogenase (ubiquinone) activity"/>
    <property type="evidence" value="ECO:0007669"/>
    <property type="project" value="InterPro"/>
</dbReference>
<feature type="transmembrane region" description="Helical" evidence="5">
    <location>
        <begin position="108"/>
        <end position="125"/>
    </location>
</feature>
<dbReference type="PANTHER" id="PTHR22773">
    <property type="entry name" value="NADH DEHYDROGENASE"/>
    <property type="match status" value="1"/>
</dbReference>
<reference evidence="7" key="1">
    <citation type="journal article" date="2015" name="Nature">
        <title>Complex archaea that bridge the gap between prokaryotes and eukaryotes.</title>
        <authorList>
            <person name="Spang A."/>
            <person name="Saw J.H."/>
            <person name="Jorgensen S.L."/>
            <person name="Zaremba-Niedzwiedzka K."/>
            <person name="Martijn J."/>
            <person name="Lind A.E."/>
            <person name="van Eijk R."/>
            <person name="Schleper C."/>
            <person name="Guy L."/>
            <person name="Ettema T.J."/>
        </authorList>
    </citation>
    <scope>NUCLEOTIDE SEQUENCE</scope>
</reference>
<feature type="transmembrane region" description="Helical" evidence="5">
    <location>
        <begin position="299"/>
        <end position="320"/>
    </location>
</feature>
<comment type="subcellular location">
    <subcellularLocation>
        <location evidence="1">Membrane</location>
        <topology evidence="1">Multi-pass membrane protein</topology>
    </subcellularLocation>
</comment>
<feature type="transmembrane region" description="Helical" evidence="5">
    <location>
        <begin position="75"/>
        <end position="96"/>
    </location>
</feature>
<comment type="caution">
    <text evidence="7">The sequence shown here is derived from an EMBL/GenBank/DDBJ whole genome shotgun (WGS) entry which is preliminary data.</text>
</comment>
<feature type="transmembrane region" description="Helical" evidence="5">
    <location>
        <begin position="271"/>
        <end position="292"/>
    </location>
</feature>
<name>A0A0F9V020_9ZZZZ</name>
<keyword evidence="2 5" id="KW-0812">Transmembrane</keyword>
<feature type="transmembrane region" description="Helical" evidence="5">
    <location>
        <begin position="160"/>
        <end position="183"/>
    </location>
</feature>
<dbReference type="GO" id="GO:0042773">
    <property type="term" value="P:ATP synthesis coupled electron transport"/>
    <property type="evidence" value="ECO:0007669"/>
    <property type="project" value="InterPro"/>
</dbReference>
<feature type="transmembrane region" description="Helical" evidence="5">
    <location>
        <begin position="368"/>
        <end position="385"/>
    </location>
</feature>
<feature type="domain" description="NADH:quinone oxidoreductase/Mrp antiporter transmembrane" evidence="6">
    <location>
        <begin position="125"/>
        <end position="418"/>
    </location>
</feature>
<sequence>MYSQMVASSLPIVGPELIMAGGAMVLLMIGVFAGERSAQTVTGLSVALIIIAGLWLVFVTPYGEAFGGSFVLDPFAGFMKVLVLVGSAAAVIMSVGFAESERFNRFEFPVLIVLSTTGMMVMVSAGDLITLYLGLELQSLAIYVLAAINRDSARSTEAGLKYFVLGALSSGMLLYGASMVYGFTGQIEFGAIASAITSEGRSLGLVVGLVFVLAGLAFKISAVPFHMWTPDVYEGAPTPITAFLAGAPKVAAMALITRFTVQGFEPLQVDWQQIIVFISIASMAFGAFAAIGQRNFKRLMAYSSIGHMGFALVGLAAANVEGVRGVLIYMTIYLAMTLGTFAVILAMRRKDGVVEEIEDLAGLSKTNPVMALFLTILMLSLAGLPPLAGFFAKYFVFMAAVEAELYALAVIGVLASVVGLYYYLRIVKLMWFDEPSAEFVPMAMELRLVLWAAALFIFPVYLFIGGPIFTAAEAAARTFF</sequence>
<evidence type="ECO:0000256" key="3">
    <source>
        <dbReference type="ARBA" id="ARBA00022989"/>
    </source>
</evidence>
<feature type="transmembrane region" description="Helical" evidence="5">
    <location>
        <begin position="405"/>
        <end position="424"/>
    </location>
</feature>
<organism evidence="7">
    <name type="scientific">marine sediment metagenome</name>
    <dbReference type="NCBI Taxonomy" id="412755"/>
    <lineage>
        <taxon>unclassified sequences</taxon>
        <taxon>metagenomes</taxon>
        <taxon>ecological metagenomes</taxon>
    </lineage>
</organism>
<dbReference type="NCBIfam" id="TIGR01770">
    <property type="entry name" value="NDH_I_N"/>
    <property type="match status" value="1"/>
</dbReference>
<evidence type="ECO:0000256" key="5">
    <source>
        <dbReference type="SAM" id="Phobius"/>
    </source>
</evidence>
<protein>
    <recommendedName>
        <fullName evidence="6">NADH:quinone oxidoreductase/Mrp antiporter transmembrane domain-containing protein</fullName>
    </recommendedName>
</protein>
<dbReference type="NCBIfam" id="NF004440">
    <property type="entry name" value="PRK05777.1-3"/>
    <property type="match status" value="1"/>
</dbReference>
<dbReference type="AlphaFoldDB" id="A0A0F9V020"/>
<dbReference type="Pfam" id="PF00361">
    <property type="entry name" value="Proton_antipo_M"/>
    <property type="match status" value="1"/>
</dbReference>
<keyword evidence="4 5" id="KW-0472">Membrane</keyword>
<proteinExistence type="inferred from homology"/>
<accession>A0A0F9V020</accession>